<dbReference type="EC" id="2.1.1.-" evidence="5"/>
<protein>
    <submittedName>
        <fullName evidence="5">SAM-dependent methyltransferase</fullName>
        <ecNumber evidence="5">2.1.1.-</ecNumber>
    </submittedName>
</protein>
<dbReference type="GO" id="GO:0032259">
    <property type="term" value="P:methylation"/>
    <property type="evidence" value="ECO:0007669"/>
    <property type="project" value="UniProtKB-KW"/>
</dbReference>
<dbReference type="InterPro" id="IPR029063">
    <property type="entry name" value="SAM-dependent_MTases_sf"/>
</dbReference>
<keyword evidence="1 5" id="KW-0489">Methyltransferase</keyword>
<dbReference type="SUPFAM" id="SSF48452">
    <property type="entry name" value="TPR-like"/>
    <property type="match status" value="1"/>
</dbReference>
<reference evidence="4" key="1">
    <citation type="submission" date="2015-09" db="EMBL/GenBank/DDBJ databases">
        <title>Draft Genome Sequences of Two Novel Amoeba-resistant Intranuclear Bacteria, Candidatus Berkiella cookevillensis and Candidatus Berkiella aquae.</title>
        <authorList>
            <person name="Mehari Y.T."/>
            <person name="Arivett B.A."/>
            <person name="Farone A.L."/>
            <person name="Gunderson J.H."/>
            <person name="Farone M.B."/>
        </authorList>
    </citation>
    <scope>NUCLEOTIDE SEQUENCE [LARGE SCALE GENOMIC DNA]</scope>
    <source>
        <strain evidence="4">CC99</strain>
    </source>
</reference>
<dbReference type="RefSeq" id="WP_057623859.1">
    <property type="nucleotide sequence ID" value="NZ_LKHV02000001.1"/>
</dbReference>
<dbReference type="SUPFAM" id="SSF53335">
    <property type="entry name" value="S-adenosyl-L-methionine-dependent methyltransferases"/>
    <property type="match status" value="1"/>
</dbReference>
<dbReference type="PROSITE" id="PS50005">
    <property type="entry name" value="TPR"/>
    <property type="match status" value="1"/>
</dbReference>
<evidence type="ECO:0000256" key="3">
    <source>
        <dbReference type="PROSITE-ProRule" id="PRU00339"/>
    </source>
</evidence>
<proteinExistence type="predicted"/>
<reference evidence="5" key="3">
    <citation type="submission" date="2021-06" db="EMBL/GenBank/DDBJ databases">
        <title>Genomic Description and Analysis of Intracellular Bacteria, Candidatus Berkiella cookevillensis and Candidatus Berkiella aquae.</title>
        <authorList>
            <person name="Kidane D.T."/>
            <person name="Mehari Y.T."/>
            <person name="Rice F.C."/>
            <person name="Arivett B.A."/>
            <person name="Farone A.L."/>
            <person name="Berk S.G."/>
            <person name="Farone M.B."/>
        </authorList>
    </citation>
    <scope>NUCLEOTIDE SEQUENCE</scope>
    <source>
        <strain evidence="5">CC99</strain>
    </source>
</reference>
<dbReference type="InterPro" id="IPR019734">
    <property type="entry name" value="TPR_rpt"/>
</dbReference>
<dbReference type="Pfam" id="PF02636">
    <property type="entry name" value="Methyltransf_28"/>
    <property type="match status" value="1"/>
</dbReference>
<dbReference type="Pfam" id="PF13181">
    <property type="entry name" value="TPR_8"/>
    <property type="match status" value="1"/>
</dbReference>
<dbReference type="Gene3D" id="3.40.50.12710">
    <property type="match status" value="1"/>
</dbReference>
<dbReference type="EMBL" id="LKHV02000001">
    <property type="protein sequence ID" value="MCS5708856.1"/>
    <property type="molecule type" value="Genomic_DNA"/>
</dbReference>
<accession>A0A0Q9YPM4</accession>
<dbReference type="GO" id="GO:0008168">
    <property type="term" value="F:methyltransferase activity"/>
    <property type="evidence" value="ECO:0007669"/>
    <property type="project" value="UniProtKB-KW"/>
</dbReference>
<dbReference type="STRING" id="437022.CC99x_00764"/>
<comment type="caution">
    <text evidence="4">The sequence shown here is derived from an EMBL/GenBank/DDBJ whole genome shotgun (WGS) entry which is preliminary data.</text>
</comment>
<evidence type="ECO:0000256" key="2">
    <source>
        <dbReference type="ARBA" id="ARBA00022679"/>
    </source>
</evidence>
<dbReference type="InterPro" id="IPR038375">
    <property type="entry name" value="NDUFAF7_sf"/>
</dbReference>
<dbReference type="InterPro" id="IPR003788">
    <property type="entry name" value="NDUFAF7"/>
</dbReference>
<keyword evidence="6" id="KW-1185">Reference proteome</keyword>
<evidence type="ECO:0000313" key="5">
    <source>
        <dbReference type="EMBL" id="MCS5708856.1"/>
    </source>
</evidence>
<gene>
    <name evidence="4" type="ORF">CC99x_00764</name>
    <name evidence="5" type="ORF">CC99x_008050</name>
</gene>
<organism evidence="4">
    <name type="scientific">Candidatus Berkiella cookevillensis</name>
    <dbReference type="NCBI Taxonomy" id="437022"/>
    <lineage>
        <taxon>Bacteria</taxon>
        <taxon>Pseudomonadati</taxon>
        <taxon>Pseudomonadota</taxon>
        <taxon>Gammaproteobacteria</taxon>
        <taxon>Candidatus Berkiellales</taxon>
        <taxon>Candidatus Berkiellaceae</taxon>
        <taxon>Candidatus Berkiella</taxon>
    </lineage>
</organism>
<feature type="repeat" description="TPR" evidence="3">
    <location>
        <begin position="469"/>
        <end position="502"/>
    </location>
</feature>
<dbReference type="AlphaFoldDB" id="A0A0Q9YPM4"/>
<keyword evidence="3" id="KW-0802">TPR repeat</keyword>
<name>A0A0Q9YPM4_9GAMM</name>
<dbReference type="Proteomes" id="UP000051494">
    <property type="component" value="Unassembled WGS sequence"/>
</dbReference>
<sequence>MTSLSNSTLWQRMHDYYDQLGPEVWEDEVVPLQITSNTYLANTYAKLIMAQMHDYIAKYGKPSAQNPFHIIEIGAGHGRLSFYLLKNLQLAFKLYGWPTDWLKYVMTDISLKSLTSWKQHHALKPYFESGCLDLAVFNALEDTELQLVLSKKTIKSKSLSKPLFVICNYIFDTLLQDAFQVIDGKLHEVELIIKNEERNKNKDLKDYFKKASYQFKRHPIQTNYYAQQPVLNKILKNYEDEFDNASFLIPIGAIKCIQNLHHFTKGPMMLLVSDKGYTETDLFDENEDPDISFHGSVSMMVNFDALSQYTELNKGTSFMMGNKGADFQVASFVYHADYAIPNTTYAFANSLSTYSPQDLFDISYIEDDLNPGFSTLESIINLLNLADWDPSIFHDYYPMLLEKLESQEVSLDLEYSILNGLERVWQFFFKLEKSQDIPFAIGSILYNMDFPEKAVEYYKQSIIYYGKDKETYYNLALAYQQLEDNKKAQQMIENALALHPNYREAKKLLKEIKESSNIKENV</sequence>
<dbReference type="EMBL" id="LKHV01000003">
    <property type="protein sequence ID" value="KRG19242.1"/>
    <property type="molecule type" value="Genomic_DNA"/>
</dbReference>
<evidence type="ECO:0000313" key="6">
    <source>
        <dbReference type="Proteomes" id="UP000051494"/>
    </source>
</evidence>
<evidence type="ECO:0000313" key="4">
    <source>
        <dbReference type="EMBL" id="KRG19242.1"/>
    </source>
</evidence>
<reference evidence="5" key="2">
    <citation type="journal article" date="2016" name="Genome Announc.">
        <title>Draft Genome Sequences of Two Novel Amoeba-Resistant Intranuclear Bacteria, 'Candidatus Berkiella cookevillensis' and 'Candidatus Berkiella aquae'.</title>
        <authorList>
            <person name="Mehari Y.T."/>
            <person name="Arivett B.A."/>
            <person name="Farone A.L."/>
            <person name="Gunderson J.H."/>
            <person name="Farone M.B."/>
        </authorList>
    </citation>
    <scope>NUCLEOTIDE SEQUENCE</scope>
    <source>
        <strain evidence="5">CC99</strain>
    </source>
</reference>
<dbReference type="OrthoDB" id="5166699at2"/>
<keyword evidence="2 5" id="KW-0808">Transferase</keyword>
<dbReference type="Gene3D" id="1.25.40.10">
    <property type="entry name" value="Tetratricopeptide repeat domain"/>
    <property type="match status" value="1"/>
</dbReference>
<evidence type="ECO:0000256" key="1">
    <source>
        <dbReference type="ARBA" id="ARBA00022603"/>
    </source>
</evidence>
<dbReference type="InterPro" id="IPR011990">
    <property type="entry name" value="TPR-like_helical_dom_sf"/>
</dbReference>